<feature type="transmembrane region" description="Helical" evidence="2">
    <location>
        <begin position="169"/>
        <end position="193"/>
    </location>
</feature>
<name>A0A2R5G2C2_9STRA</name>
<keyword evidence="2" id="KW-0472">Membrane</keyword>
<evidence type="ECO:0000313" key="3">
    <source>
        <dbReference type="EMBL" id="GBG24469.1"/>
    </source>
</evidence>
<feature type="region of interest" description="Disordered" evidence="1">
    <location>
        <begin position="569"/>
        <end position="598"/>
    </location>
</feature>
<keyword evidence="4" id="KW-1185">Reference proteome</keyword>
<comment type="caution">
    <text evidence="3">The sequence shown here is derived from an EMBL/GenBank/DDBJ whole genome shotgun (WGS) entry which is preliminary data.</text>
</comment>
<feature type="transmembrane region" description="Helical" evidence="2">
    <location>
        <begin position="285"/>
        <end position="306"/>
    </location>
</feature>
<feature type="transmembrane region" description="Helical" evidence="2">
    <location>
        <begin position="6"/>
        <end position="27"/>
    </location>
</feature>
<evidence type="ECO:0000256" key="1">
    <source>
        <dbReference type="SAM" id="MobiDB-lite"/>
    </source>
</evidence>
<keyword evidence="2" id="KW-0812">Transmembrane</keyword>
<feature type="compositionally biased region" description="Low complexity" evidence="1">
    <location>
        <begin position="569"/>
        <end position="579"/>
    </location>
</feature>
<evidence type="ECO:0000313" key="4">
    <source>
        <dbReference type="Proteomes" id="UP000241890"/>
    </source>
</evidence>
<gene>
    <name evidence="3" type="ORF">FCC1311_006872</name>
</gene>
<feature type="compositionally biased region" description="Polar residues" evidence="1">
    <location>
        <begin position="580"/>
        <end position="598"/>
    </location>
</feature>
<dbReference type="AlphaFoldDB" id="A0A2R5G2C2"/>
<feature type="transmembrane region" description="Helical" evidence="2">
    <location>
        <begin position="442"/>
        <end position="462"/>
    </location>
</feature>
<protein>
    <submittedName>
        <fullName evidence="3">Uncharacterized protein</fullName>
    </submittedName>
</protein>
<evidence type="ECO:0000256" key="2">
    <source>
        <dbReference type="SAM" id="Phobius"/>
    </source>
</evidence>
<feature type="transmembrane region" description="Helical" evidence="2">
    <location>
        <begin position="247"/>
        <end position="265"/>
    </location>
</feature>
<reference evidence="3 4" key="1">
    <citation type="submission" date="2017-12" db="EMBL/GenBank/DDBJ databases">
        <title>Sequencing, de novo assembly and annotation of complete genome of a new Thraustochytrid species, strain FCC1311.</title>
        <authorList>
            <person name="Sedici K."/>
            <person name="Godart F."/>
            <person name="Aiese Cigliano R."/>
            <person name="Sanseverino W."/>
            <person name="Barakat M."/>
            <person name="Ortet P."/>
            <person name="Marechal E."/>
            <person name="Cagnac O."/>
            <person name="Amato A."/>
        </authorList>
    </citation>
    <scope>NUCLEOTIDE SEQUENCE [LARGE SCALE GENOMIC DNA]</scope>
</reference>
<feature type="transmembrane region" description="Helical" evidence="2">
    <location>
        <begin position="483"/>
        <end position="501"/>
    </location>
</feature>
<sequence length="1022" mass="109022">MSAVAVAVVAVKVVIGVVVVVLPTLAASWASSSLATSASVAPATIPAPARAVAEELLDVKLSLEQATFPSSRPSRLSFDGGNDGRSELPILYSALQGARGPSRSQMLLLVCAIAAARLGFVSSCGVAWAFGSGCLLVAASTVIGFYGWYRVPRDVLHDLDGLETPGQRILEFFFHATWVSMTLFVLPTATVLLSSNVESACPEATGLALAQAGAYLSFVMILAAGFSMFYSLRIVTKYMILQSMQELCSLWTLLGAVLILTASLMMQNRVAFLSVSLDNSKDPSVWVGIAVAWSVIEIPIAIYGFAAGWVEGRHMLRIHGALSLGMILVALVFFVKLLDNTFGADIASTDAECASVLKLMGKEWFEDFFGCAKYLPTGDTDELNPPICERLATYPAPSKIHTTLTWETIVLNGTEAEACLIGCVDANCCTKVTAAIYTLKTMISGGGIWFLVVMIIGFAATLDLYNEIADDGKVLRHNRRGRIAITMGVLVCVALGVGLGTKLGGDFSIMQDASRAEACNYVLDANDTIDHDTTFSSCSNGIIDGDELEVDCGGDQCLACETDREILFSPTSSPSATPTEAITNSPTTPTMAPTQSPTVPKVSVRLQWNLSSACEDACDAPIDLDLKVRFAVDDSKICTVSSFADVNSACGGATHSGDATLSNGVTEEIIEMNAIAQTLYVFYVENRQLDRPIELAGAVLSASVDGILQDGDTFGNSSSSVTSCHPPDEDMQLVSNAEDCDDTDPNLGGAEACALAANPYQPGWYVDPHEMSSVARSCDDVCDTFELTCQTSEMATIVDEQSCLEKLSLAYQNWCSPQDLEYSGSGFDDPRFGGVLQMSAQNGRAHCACTGGILEGLYGDYSESTETSLGFDVDDVALEGRVFMVEAQRDEAFEDPGATCKDGNATLEVSGDSVDLTSLGTYVKTYSCCVNETCAERKRFITVDGEQDSCDDFLLEDMVVTDRATVGGGCLVYKKLTTSMNNAHSGFPFPDTFDYGSKNGIYAGACSKKPDRTYYRRVCYCG</sequence>
<dbReference type="EMBL" id="BEYU01000006">
    <property type="protein sequence ID" value="GBG24469.1"/>
    <property type="molecule type" value="Genomic_DNA"/>
</dbReference>
<feature type="transmembrane region" description="Helical" evidence="2">
    <location>
        <begin position="213"/>
        <end position="235"/>
    </location>
</feature>
<accession>A0A2R5G2C2</accession>
<dbReference type="InParanoid" id="A0A2R5G2C2"/>
<dbReference type="Proteomes" id="UP000241890">
    <property type="component" value="Unassembled WGS sequence"/>
</dbReference>
<feature type="transmembrane region" description="Helical" evidence="2">
    <location>
        <begin position="128"/>
        <end position="149"/>
    </location>
</feature>
<proteinExistence type="predicted"/>
<keyword evidence="2" id="KW-1133">Transmembrane helix</keyword>
<feature type="transmembrane region" description="Helical" evidence="2">
    <location>
        <begin position="318"/>
        <end position="338"/>
    </location>
</feature>
<organism evidence="3 4">
    <name type="scientific">Hondaea fermentalgiana</name>
    <dbReference type="NCBI Taxonomy" id="2315210"/>
    <lineage>
        <taxon>Eukaryota</taxon>
        <taxon>Sar</taxon>
        <taxon>Stramenopiles</taxon>
        <taxon>Bigyra</taxon>
        <taxon>Labyrinthulomycetes</taxon>
        <taxon>Thraustochytrida</taxon>
        <taxon>Thraustochytriidae</taxon>
        <taxon>Hondaea</taxon>
    </lineage>
</organism>